<dbReference type="EMBL" id="RQYF01000010">
    <property type="protein sequence ID" value="RRD92494.1"/>
    <property type="molecule type" value="Genomic_DNA"/>
</dbReference>
<protein>
    <submittedName>
        <fullName evidence="3">Glycosyltransferase</fullName>
    </submittedName>
</protein>
<reference evidence="3 4" key="1">
    <citation type="submission" date="2018-11" db="EMBL/GenBank/DDBJ databases">
        <title>Genomes From Bacteria Associated with the Canine Oral Cavity: a Test Case for Automated Genome-Based Taxonomic Assignment.</title>
        <authorList>
            <person name="Coil D.A."/>
            <person name="Jospin G."/>
            <person name="Darling A.E."/>
            <person name="Wallis C."/>
            <person name="Davis I.J."/>
            <person name="Harris S."/>
            <person name="Eisen J.A."/>
            <person name="Holcombe L.J."/>
            <person name="O'Flynn C."/>
        </authorList>
    </citation>
    <scope>NUCLEOTIDE SEQUENCE [LARGE SCALE GENOMIC DNA]</scope>
    <source>
        <strain evidence="3 4">OH1047_COT-310</strain>
    </source>
</reference>
<dbReference type="GeneID" id="57240179"/>
<proteinExistence type="predicted"/>
<dbReference type="SUPFAM" id="SSF53448">
    <property type="entry name" value="Nucleotide-diphospho-sugar transferases"/>
    <property type="match status" value="1"/>
</dbReference>
<gene>
    <name evidence="3" type="ORF">EII33_04085</name>
</gene>
<dbReference type="GO" id="GO:0004653">
    <property type="term" value="F:polypeptide N-acetylgalactosaminyltransferase activity"/>
    <property type="evidence" value="ECO:0007669"/>
    <property type="project" value="TreeGrafter"/>
</dbReference>
<dbReference type="AlphaFoldDB" id="A0A3P2AAQ8"/>
<dbReference type="Gene3D" id="3.90.550.10">
    <property type="entry name" value="Spore Coat Polysaccharide Biosynthesis Protein SpsA, Chain A"/>
    <property type="match status" value="1"/>
</dbReference>
<keyword evidence="4" id="KW-1185">Reference proteome</keyword>
<evidence type="ECO:0000313" key="3">
    <source>
        <dbReference type="EMBL" id="RRD92494.1"/>
    </source>
</evidence>
<accession>A0A3P2AAQ8</accession>
<dbReference type="Proteomes" id="UP000279562">
    <property type="component" value="Unassembled WGS sequence"/>
</dbReference>
<keyword evidence="1" id="KW-1015">Disulfide bond</keyword>
<evidence type="ECO:0000256" key="1">
    <source>
        <dbReference type="ARBA" id="ARBA00023157"/>
    </source>
</evidence>
<sequence length="283" mass="32772">MKKALTIIITFSNEADLLRMTVENIFSTMDSHLTEILLIDDASTDNYDYQSLAVEFGAKYYRNRTKKGIARSREIGIALCKSEFFLLLDGHMKALSEYWDRKLLDYGMSVENQLYCCQTASIDKHGRLIKERQQSFGAYIDPSDLLVNWNYKEYIPTSSVELVPCVLGGAYFCSCTFWQNFGGLSGLDGYGFDEQVMSMRVWKNGGKCALIKDICFGHYYRNISDTPYEIDRTNYTKNKVFASRIFDNILDLYELMEINNSRDYLLSIKEFYSLNRSFMNDNV</sequence>
<keyword evidence="3" id="KW-0808">Transferase</keyword>
<dbReference type="RefSeq" id="WP_036846876.1">
    <property type="nucleotide sequence ID" value="NZ_RQYF01000010.1"/>
</dbReference>
<dbReference type="GO" id="GO:0006493">
    <property type="term" value="P:protein O-linked glycosylation"/>
    <property type="evidence" value="ECO:0007669"/>
    <property type="project" value="TreeGrafter"/>
</dbReference>
<comment type="caution">
    <text evidence="3">The sequence shown here is derived from an EMBL/GenBank/DDBJ whole genome shotgun (WGS) entry which is preliminary data.</text>
</comment>
<dbReference type="PANTHER" id="PTHR11675">
    <property type="entry name" value="N-ACETYLGALACTOSAMINYLTRANSFERASE"/>
    <property type="match status" value="1"/>
</dbReference>
<dbReference type="InterPro" id="IPR029044">
    <property type="entry name" value="Nucleotide-diphossugar_trans"/>
</dbReference>
<name>A0A3P2AAQ8_9BACE</name>
<dbReference type="PANTHER" id="PTHR11675:SF126">
    <property type="entry name" value="RICIN B LECTIN DOMAIN-CONTAINING PROTEIN"/>
    <property type="match status" value="1"/>
</dbReference>
<dbReference type="Pfam" id="PF00535">
    <property type="entry name" value="Glycos_transf_2"/>
    <property type="match status" value="1"/>
</dbReference>
<organism evidence="3 4">
    <name type="scientific">Prevotella heparinolytica</name>
    <dbReference type="NCBI Taxonomy" id="28113"/>
    <lineage>
        <taxon>Bacteria</taxon>
        <taxon>Pseudomonadati</taxon>
        <taxon>Bacteroidota</taxon>
        <taxon>Bacteroidia</taxon>
        <taxon>Bacteroidales</taxon>
        <taxon>Bacteroidaceae</taxon>
        <taxon>Bacteroides</taxon>
    </lineage>
</organism>
<evidence type="ECO:0000313" key="4">
    <source>
        <dbReference type="Proteomes" id="UP000279562"/>
    </source>
</evidence>
<evidence type="ECO:0000259" key="2">
    <source>
        <dbReference type="Pfam" id="PF00535"/>
    </source>
</evidence>
<dbReference type="InterPro" id="IPR001173">
    <property type="entry name" value="Glyco_trans_2-like"/>
</dbReference>
<feature type="domain" description="Glycosyltransferase 2-like" evidence="2">
    <location>
        <begin position="6"/>
        <end position="138"/>
    </location>
</feature>